<reference evidence="1 2" key="1">
    <citation type="submission" date="2018-07" db="EMBL/GenBank/DDBJ databases">
        <title>Genomic Encyclopedia of Type Strains, Phase IV (KMG-IV): sequencing the most valuable type-strain genomes for metagenomic binning, comparative biology and taxonomic classification.</title>
        <authorList>
            <person name="Goeker M."/>
        </authorList>
    </citation>
    <scope>NUCLEOTIDE SEQUENCE [LARGE SCALE GENOMIC DNA]</scope>
    <source>
        <strain evidence="1 2">DSM 16500</strain>
    </source>
</reference>
<dbReference type="EMBL" id="QQAX01000006">
    <property type="protein sequence ID" value="RDI46002.1"/>
    <property type="molecule type" value="Genomic_DNA"/>
</dbReference>
<dbReference type="Proteomes" id="UP000254720">
    <property type="component" value="Unassembled WGS sequence"/>
</dbReference>
<comment type="caution">
    <text evidence="1">The sequence shown here is derived from an EMBL/GenBank/DDBJ whole genome shotgun (WGS) entry which is preliminary data.</text>
</comment>
<dbReference type="AlphaFoldDB" id="A0A370GQL1"/>
<gene>
    <name evidence="1" type="ORF">C8D86_1066</name>
</gene>
<accession>A0A370GQL1</accession>
<dbReference type="RefSeq" id="WP_114833901.1">
    <property type="nucleotide sequence ID" value="NZ_LR699114.1"/>
</dbReference>
<organism evidence="1 2">
    <name type="scientific">Aquicella lusitana</name>
    <dbReference type="NCBI Taxonomy" id="254246"/>
    <lineage>
        <taxon>Bacteria</taxon>
        <taxon>Pseudomonadati</taxon>
        <taxon>Pseudomonadota</taxon>
        <taxon>Gammaproteobacteria</taxon>
        <taxon>Legionellales</taxon>
        <taxon>Coxiellaceae</taxon>
        <taxon>Aquicella</taxon>
    </lineage>
</organism>
<evidence type="ECO:0000313" key="1">
    <source>
        <dbReference type="EMBL" id="RDI46002.1"/>
    </source>
</evidence>
<name>A0A370GQL1_9COXI</name>
<evidence type="ECO:0000313" key="2">
    <source>
        <dbReference type="Proteomes" id="UP000254720"/>
    </source>
</evidence>
<sequence>MINRSHPAHPKKSNYIPPLRAKGPVVSDRMVMHLILKEEDKVNHLPNYINFCQDMQKAFDNMLTSLTELGQAADFVNPGNFPVNKQGLLILRDSIRQSIEPLFKVIEIASLVKDTDNHIRLAHHIFSYTQVFNICREQFIHFAMRLVSDKFIPPIVPDKTTQLFWSTDLGQSKANAYALTHDAITDTQALKHFGRIVAGWRPGEMSLTYQNKHGKYLNVFYDMLNLKTKNSPFEDLRTFFWDAYSEVYGSQIRKNSQVKIFFQGSLTQDNFFWRTELPQIRKTESAISAMVATKKLEGAKINLPGSIGQTISDSEVISVSADAASITIFLKGDTQLRLPKKEKNQYLCELSNEKLNLKEIFQLSASECLNLINPSWNAVWAEIEDVDINFTQLRKRLPLYSDKAKAVKVEIPQTGEVSEQLAQVSNAGHDLFIASQRHLKHTWLSAYKAARKKNEVPLFGPKYMIKVFLRKHPDMQPHHIRTLLQQLNEHLHSAWKIVRAEKPGKSDLRLAWDQILIDIKNELRNILVSKIAAGVKLEYIKSLSEKYPFSCRLILTVEKEIHQLLMIQNAWKSRNPAPMAFNLWNSLQQPVLPSSSSLTIGTNNISPKINGTNPSTLKVQL</sequence>
<proteinExistence type="predicted"/>
<keyword evidence="2" id="KW-1185">Reference proteome</keyword>
<protein>
    <submittedName>
        <fullName evidence="1">Uncharacterized protein</fullName>
    </submittedName>
</protein>